<accession>A0A8C3MA51</accession>
<dbReference type="Ensembl" id="ENSCPVT00000003426.2">
    <property type="protein sequence ID" value="ENSCPVP00000003298.2"/>
    <property type="gene ID" value="ENSCPVG00000002431.2"/>
</dbReference>
<reference evidence="1" key="2">
    <citation type="submission" date="2025-08" db="UniProtKB">
        <authorList>
            <consortium name="Ensembl"/>
        </authorList>
    </citation>
    <scope>IDENTIFICATION</scope>
</reference>
<evidence type="ECO:0000313" key="1">
    <source>
        <dbReference type="Ensembl" id="ENSCPVP00000003298.2"/>
    </source>
</evidence>
<reference evidence="1" key="1">
    <citation type="submission" date="2020-02" db="EMBL/GenBank/DDBJ databases">
        <authorList>
            <person name="Enbody D E."/>
            <person name="Pettersson E M."/>
        </authorList>
    </citation>
    <scope>NUCLEOTIDE SEQUENCE [LARGE SCALE GENOMIC DNA]</scope>
</reference>
<organism evidence="1 2">
    <name type="scientific">Geospiza parvula</name>
    <name type="common">Small tree-finch</name>
    <name type="synonym">Camarhynchus parvulus</name>
    <dbReference type="NCBI Taxonomy" id="87175"/>
    <lineage>
        <taxon>Eukaryota</taxon>
        <taxon>Metazoa</taxon>
        <taxon>Chordata</taxon>
        <taxon>Craniata</taxon>
        <taxon>Vertebrata</taxon>
        <taxon>Euteleostomi</taxon>
        <taxon>Archelosauria</taxon>
        <taxon>Archosauria</taxon>
        <taxon>Dinosauria</taxon>
        <taxon>Saurischia</taxon>
        <taxon>Theropoda</taxon>
        <taxon>Coelurosauria</taxon>
        <taxon>Aves</taxon>
        <taxon>Neognathae</taxon>
        <taxon>Neoaves</taxon>
        <taxon>Telluraves</taxon>
        <taxon>Australaves</taxon>
        <taxon>Passeriformes</taxon>
        <taxon>Thraupidae</taxon>
        <taxon>Camarhynchus</taxon>
    </lineage>
</organism>
<accession>A0A8U8B130</accession>
<reference evidence="1" key="3">
    <citation type="submission" date="2025-09" db="UniProtKB">
        <authorList>
            <consortium name="Ensembl"/>
        </authorList>
    </citation>
    <scope>IDENTIFICATION</scope>
</reference>
<dbReference type="Proteomes" id="UP000694382">
    <property type="component" value="Chromosome 2"/>
</dbReference>
<dbReference type="AlphaFoldDB" id="A0A8C3MA51"/>
<protein>
    <submittedName>
        <fullName evidence="1">Uncharacterized protein</fullName>
    </submittedName>
</protein>
<sequence length="82" mass="9144">DDPIRDSPGGVVWTPEEQSFGELEDGLVDVPVLALLDSKGKFELYVDVKQDHAKGILVREHGETQGWPHCLRGYLTGKLMRV</sequence>
<proteinExistence type="predicted"/>
<keyword evidence="2" id="KW-1185">Reference proteome</keyword>
<name>A0A8C3MA51_GEOPR</name>
<evidence type="ECO:0000313" key="2">
    <source>
        <dbReference type="Proteomes" id="UP000694382"/>
    </source>
</evidence>